<accession>A0A2V5KAH0</accession>
<protein>
    <recommendedName>
        <fullName evidence="1">GGDEF domain-containing protein</fullName>
    </recommendedName>
</protein>
<dbReference type="SUPFAM" id="SSF55781">
    <property type="entry name" value="GAF domain-like"/>
    <property type="match status" value="1"/>
</dbReference>
<dbReference type="Gene3D" id="3.30.70.270">
    <property type="match status" value="1"/>
</dbReference>
<dbReference type="InterPro" id="IPR052163">
    <property type="entry name" value="DGC-Regulatory_Protein"/>
</dbReference>
<dbReference type="InterPro" id="IPR029787">
    <property type="entry name" value="Nucleotide_cyclase"/>
</dbReference>
<reference evidence="2 3" key="1">
    <citation type="submission" date="2018-05" db="EMBL/GenBank/DDBJ databases">
        <title>Paenibacillus flagellatus sp. nov., isolated from selenium mineral soil.</title>
        <authorList>
            <person name="Dai X."/>
        </authorList>
    </citation>
    <scope>NUCLEOTIDE SEQUENCE [LARGE SCALE GENOMIC DNA]</scope>
    <source>
        <strain evidence="2 3">DXL2</strain>
    </source>
</reference>
<dbReference type="RefSeq" id="WP_110839106.1">
    <property type="nucleotide sequence ID" value="NZ_QJVJ01000002.1"/>
</dbReference>
<keyword evidence="3" id="KW-1185">Reference proteome</keyword>
<organism evidence="2 3">
    <name type="scientific">Paenibacillus flagellatus</name>
    <dbReference type="NCBI Taxonomy" id="2211139"/>
    <lineage>
        <taxon>Bacteria</taxon>
        <taxon>Bacillati</taxon>
        <taxon>Bacillota</taxon>
        <taxon>Bacilli</taxon>
        <taxon>Bacillales</taxon>
        <taxon>Paenibacillaceae</taxon>
        <taxon>Paenibacillus</taxon>
    </lineage>
</organism>
<sequence length="316" mass="34781">MTGPGWSSKEFGSVEEAASYVVDLLGQFIGANTLFVAANDRKTNRILKAFNREQELVSEGTELPLPESYCGAVLAEGRQSLAIRNTADHPLTCGLDVTRKLGARAFAGVPIVLRDGTTYGTVCVMDTEPRDFEEKDIRLLSAMASLLAYMIELENAVVVDSLSGLYNRNFVNQFLQTWNKNRQYAVLYIDLDGFKAVNDSYGHEAGDRLLKLTAERFKSCVRGTDVVARIGGDEFLCVLADYDSEEHVRQVADRILQKLGEPYGTESGRSALITCSIGISLYPEDGGSLEEIIRKADLAMYEAKARGKNSYAVFGR</sequence>
<dbReference type="Proteomes" id="UP000247476">
    <property type="component" value="Unassembled WGS sequence"/>
</dbReference>
<dbReference type="Pfam" id="PF13185">
    <property type="entry name" value="GAF_2"/>
    <property type="match status" value="1"/>
</dbReference>
<dbReference type="AlphaFoldDB" id="A0A2V5KAH0"/>
<dbReference type="EMBL" id="QJVJ01000002">
    <property type="protein sequence ID" value="PYI56579.1"/>
    <property type="molecule type" value="Genomic_DNA"/>
</dbReference>
<comment type="caution">
    <text evidence="2">The sequence shown here is derived from an EMBL/GenBank/DDBJ whole genome shotgun (WGS) entry which is preliminary data.</text>
</comment>
<evidence type="ECO:0000313" key="3">
    <source>
        <dbReference type="Proteomes" id="UP000247476"/>
    </source>
</evidence>
<dbReference type="FunFam" id="3.30.70.270:FF:000001">
    <property type="entry name" value="Diguanylate cyclase domain protein"/>
    <property type="match status" value="1"/>
</dbReference>
<dbReference type="PROSITE" id="PS50887">
    <property type="entry name" value="GGDEF"/>
    <property type="match status" value="1"/>
</dbReference>
<dbReference type="PANTHER" id="PTHR46663">
    <property type="entry name" value="DIGUANYLATE CYCLASE DGCT-RELATED"/>
    <property type="match status" value="1"/>
</dbReference>
<dbReference type="CDD" id="cd01949">
    <property type="entry name" value="GGDEF"/>
    <property type="match status" value="1"/>
</dbReference>
<evidence type="ECO:0000259" key="1">
    <source>
        <dbReference type="PROSITE" id="PS50887"/>
    </source>
</evidence>
<dbReference type="Pfam" id="PF00990">
    <property type="entry name" value="GGDEF"/>
    <property type="match status" value="1"/>
</dbReference>
<name>A0A2V5KAH0_9BACL</name>
<dbReference type="NCBIfam" id="TIGR00254">
    <property type="entry name" value="GGDEF"/>
    <property type="match status" value="1"/>
</dbReference>
<dbReference type="OrthoDB" id="9759607at2"/>
<dbReference type="InterPro" id="IPR003018">
    <property type="entry name" value="GAF"/>
</dbReference>
<gene>
    <name evidence="2" type="ORF">DLM86_06320</name>
</gene>
<dbReference type="SUPFAM" id="SSF55073">
    <property type="entry name" value="Nucleotide cyclase"/>
    <property type="match status" value="1"/>
</dbReference>
<dbReference type="SMART" id="SM00267">
    <property type="entry name" value="GGDEF"/>
    <property type="match status" value="1"/>
</dbReference>
<dbReference type="InterPro" id="IPR000160">
    <property type="entry name" value="GGDEF_dom"/>
</dbReference>
<dbReference type="PANTHER" id="PTHR46663:SF2">
    <property type="entry name" value="GGDEF DOMAIN-CONTAINING PROTEIN"/>
    <property type="match status" value="1"/>
</dbReference>
<proteinExistence type="predicted"/>
<dbReference type="InterPro" id="IPR043128">
    <property type="entry name" value="Rev_trsase/Diguanyl_cyclase"/>
</dbReference>
<feature type="domain" description="GGDEF" evidence="1">
    <location>
        <begin position="182"/>
        <end position="316"/>
    </location>
</feature>
<dbReference type="SMART" id="SM00065">
    <property type="entry name" value="GAF"/>
    <property type="match status" value="1"/>
</dbReference>
<dbReference type="Gene3D" id="3.30.450.40">
    <property type="match status" value="1"/>
</dbReference>
<dbReference type="InterPro" id="IPR029016">
    <property type="entry name" value="GAF-like_dom_sf"/>
</dbReference>
<evidence type="ECO:0000313" key="2">
    <source>
        <dbReference type="EMBL" id="PYI56579.1"/>
    </source>
</evidence>